<dbReference type="RefSeq" id="WP_344505611.1">
    <property type="nucleotide sequence ID" value="NZ_BAAAQD010000012.1"/>
</dbReference>
<accession>A0ABP4LXU1</accession>
<dbReference type="PROSITE" id="PS51935">
    <property type="entry name" value="NLPC_P60"/>
    <property type="match status" value="1"/>
</dbReference>
<dbReference type="InterPro" id="IPR000064">
    <property type="entry name" value="NLP_P60_dom"/>
</dbReference>
<keyword evidence="5" id="KW-0472">Membrane</keyword>
<dbReference type="Proteomes" id="UP001501470">
    <property type="component" value="Unassembled WGS sequence"/>
</dbReference>
<feature type="transmembrane region" description="Helical" evidence="5">
    <location>
        <begin position="12"/>
        <end position="33"/>
    </location>
</feature>
<proteinExistence type="inferred from homology"/>
<evidence type="ECO:0000256" key="4">
    <source>
        <dbReference type="ARBA" id="ARBA00022807"/>
    </source>
</evidence>
<evidence type="ECO:0000313" key="7">
    <source>
        <dbReference type="EMBL" id="GAA1533688.1"/>
    </source>
</evidence>
<reference evidence="8" key="1">
    <citation type="journal article" date="2019" name="Int. J. Syst. Evol. Microbiol.">
        <title>The Global Catalogue of Microorganisms (GCM) 10K type strain sequencing project: providing services to taxonomists for standard genome sequencing and annotation.</title>
        <authorList>
            <consortium name="The Broad Institute Genomics Platform"/>
            <consortium name="The Broad Institute Genome Sequencing Center for Infectious Disease"/>
            <person name="Wu L."/>
            <person name="Ma J."/>
        </authorList>
    </citation>
    <scope>NUCLEOTIDE SEQUENCE [LARGE SCALE GENOMIC DNA]</scope>
    <source>
        <strain evidence="8">JCM 15933</strain>
    </source>
</reference>
<dbReference type="EMBL" id="BAAAQD010000012">
    <property type="protein sequence ID" value="GAA1533688.1"/>
    <property type="molecule type" value="Genomic_DNA"/>
</dbReference>
<comment type="similarity">
    <text evidence="1">Belongs to the peptidase C40 family.</text>
</comment>
<evidence type="ECO:0000256" key="3">
    <source>
        <dbReference type="ARBA" id="ARBA00022801"/>
    </source>
</evidence>
<evidence type="ECO:0000259" key="6">
    <source>
        <dbReference type="PROSITE" id="PS51935"/>
    </source>
</evidence>
<dbReference type="InterPro" id="IPR038765">
    <property type="entry name" value="Papain-like_cys_pep_sf"/>
</dbReference>
<comment type="caution">
    <text evidence="7">The sequence shown here is derived from an EMBL/GenBank/DDBJ whole genome shotgun (WGS) entry which is preliminary data.</text>
</comment>
<evidence type="ECO:0000256" key="5">
    <source>
        <dbReference type="SAM" id="Phobius"/>
    </source>
</evidence>
<keyword evidence="8" id="KW-1185">Reference proteome</keyword>
<dbReference type="SUPFAM" id="SSF54001">
    <property type="entry name" value="Cysteine proteinases"/>
    <property type="match status" value="1"/>
</dbReference>
<protein>
    <recommendedName>
        <fullName evidence="6">NlpC/P60 domain-containing protein</fullName>
    </recommendedName>
</protein>
<keyword evidence="2" id="KW-0645">Protease</keyword>
<dbReference type="Pfam" id="PF00877">
    <property type="entry name" value="NLPC_P60"/>
    <property type="match status" value="1"/>
</dbReference>
<sequence>MNTTGLTLRSATTFVTAALLLVVGLTAIGYSAIRLAQPDPVEISLGTAGATTVSSSGYTYRRLTDPPGTEVLRPDGARVAVLTDGARTAHLTGKARTFTEPRFTNAKITHDVYVRLAPQPWQAGAEQQSWFAGWLATALADPNPDVLAIAMQYTYGAAPRKGDNGLQIAGDAAFGPLSSSDRDGRAENSDFYDYLGVPWDFPDGVKEKPSPDRLHSLDCSGFIRMVYGYRMGFPLRGTNTQGPGLPRRAYAIADVGPGTVVIPNTGKRPQQLDRLLPGDLVFFYGSPEIDADGADRPTHIEHSGIYVGIDDRGHYRFISSRVGANGPTMGDSGGEATLDGTGHFAAGLRTARRL</sequence>
<organism evidence="7 8">
    <name type="scientific">Dactylosporangium maewongense</name>
    <dbReference type="NCBI Taxonomy" id="634393"/>
    <lineage>
        <taxon>Bacteria</taxon>
        <taxon>Bacillati</taxon>
        <taxon>Actinomycetota</taxon>
        <taxon>Actinomycetes</taxon>
        <taxon>Micromonosporales</taxon>
        <taxon>Micromonosporaceae</taxon>
        <taxon>Dactylosporangium</taxon>
    </lineage>
</organism>
<keyword evidence="5" id="KW-1133">Transmembrane helix</keyword>
<keyword evidence="3" id="KW-0378">Hydrolase</keyword>
<keyword evidence="4" id="KW-0788">Thiol protease</keyword>
<feature type="domain" description="NlpC/P60" evidence="6">
    <location>
        <begin position="181"/>
        <end position="354"/>
    </location>
</feature>
<evidence type="ECO:0000256" key="2">
    <source>
        <dbReference type="ARBA" id="ARBA00022670"/>
    </source>
</evidence>
<gene>
    <name evidence="7" type="ORF">GCM10009827_059660</name>
</gene>
<dbReference type="Gene3D" id="3.90.1720.10">
    <property type="entry name" value="endopeptidase domain like (from Nostoc punctiforme)"/>
    <property type="match status" value="1"/>
</dbReference>
<evidence type="ECO:0000256" key="1">
    <source>
        <dbReference type="ARBA" id="ARBA00007074"/>
    </source>
</evidence>
<evidence type="ECO:0000313" key="8">
    <source>
        <dbReference type="Proteomes" id="UP001501470"/>
    </source>
</evidence>
<name>A0ABP4LXU1_9ACTN</name>
<keyword evidence="5" id="KW-0812">Transmembrane</keyword>